<dbReference type="PANTHER" id="PTHR43085">
    <property type="entry name" value="HEXOKINASE FAMILY MEMBER"/>
    <property type="match status" value="1"/>
</dbReference>
<dbReference type="Proteomes" id="UP001210678">
    <property type="component" value="Unassembled WGS sequence"/>
</dbReference>
<evidence type="ECO:0000256" key="3">
    <source>
        <dbReference type="ARBA" id="ARBA00022777"/>
    </source>
</evidence>
<evidence type="ECO:0000313" key="5">
    <source>
        <dbReference type="EMBL" id="MDB1125845.1"/>
    </source>
</evidence>
<dbReference type="EMBL" id="JAQLOI010000003">
    <property type="protein sequence ID" value="MDB1125845.1"/>
    <property type="molecule type" value="Genomic_DNA"/>
</dbReference>
<evidence type="ECO:0000256" key="1">
    <source>
        <dbReference type="ARBA" id="ARBA00010688"/>
    </source>
</evidence>
<dbReference type="InterPro" id="IPR002173">
    <property type="entry name" value="Carboh/pur_kinase_PfkB_CS"/>
</dbReference>
<feature type="domain" description="Carbohydrate kinase PfkB" evidence="4">
    <location>
        <begin position="8"/>
        <end position="313"/>
    </location>
</feature>
<evidence type="ECO:0000259" key="4">
    <source>
        <dbReference type="Pfam" id="PF00294"/>
    </source>
</evidence>
<proteinExistence type="inferred from homology"/>
<dbReference type="InterPro" id="IPR050306">
    <property type="entry name" value="PfkB_Carbo_kinase"/>
</dbReference>
<dbReference type="InterPro" id="IPR011611">
    <property type="entry name" value="PfkB_dom"/>
</dbReference>
<comment type="similarity">
    <text evidence="1">Belongs to the carbohydrate kinase PfkB family.</text>
</comment>
<comment type="caution">
    <text evidence="5">The sequence shown here is derived from an EMBL/GenBank/DDBJ whole genome shotgun (WGS) entry which is preliminary data.</text>
</comment>
<gene>
    <name evidence="5" type="ORF">PGX00_20145</name>
</gene>
<keyword evidence="6" id="KW-1185">Reference proteome</keyword>
<name>A0ABT4YWK4_9VIBR</name>
<organism evidence="5 6">
    <name type="scientific">Vibrio algarum</name>
    <dbReference type="NCBI Taxonomy" id="3020714"/>
    <lineage>
        <taxon>Bacteria</taxon>
        <taxon>Pseudomonadati</taxon>
        <taxon>Pseudomonadota</taxon>
        <taxon>Gammaproteobacteria</taxon>
        <taxon>Vibrionales</taxon>
        <taxon>Vibrionaceae</taxon>
        <taxon>Vibrio</taxon>
    </lineage>
</organism>
<dbReference type="GO" id="GO:0016301">
    <property type="term" value="F:kinase activity"/>
    <property type="evidence" value="ECO:0007669"/>
    <property type="project" value="UniProtKB-KW"/>
</dbReference>
<keyword evidence="2" id="KW-0808">Transferase</keyword>
<sequence length="327" mass="36580">MTENDTPKKIAIIGECMIELNGKPFGNMLQTFGGDSLNSAVYLARAAKQQVQINYVTAMGSDALSEGMIQRWQEEGINTQFVLTDNTRQPGLYLIQLDDQGERTFLYWRNQSAARYMLQHRDFELLTTKLEKMDMVYLSGISLAILPEKDRKTLLTLLRKLSEKGVEIAFDSNFRPALWPQNEDWKTVKDHYAELLSFCDLALVTFDDEQAIWQDISPEAALDRLEHAGVKKAVIKLGAEGCLYKNLQKKESDALFITTTPIEEVVDTTSAGDSFNAGYLSGHLTGLEPERCCVRGHQLASAVIQSQGAIVPLSATQSITNQFKLTD</sequence>
<dbReference type="Gene3D" id="3.40.1190.20">
    <property type="match status" value="1"/>
</dbReference>
<evidence type="ECO:0000256" key="2">
    <source>
        <dbReference type="ARBA" id="ARBA00022679"/>
    </source>
</evidence>
<dbReference type="Pfam" id="PF00294">
    <property type="entry name" value="PfkB"/>
    <property type="match status" value="1"/>
</dbReference>
<dbReference type="PANTHER" id="PTHR43085:SF15">
    <property type="entry name" value="2-DEHYDRO-3-DEOXYGLUCONOKINASE"/>
    <property type="match status" value="1"/>
</dbReference>
<evidence type="ECO:0000313" key="6">
    <source>
        <dbReference type="Proteomes" id="UP001210678"/>
    </source>
</evidence>
<dbReference type="PROSITE" id="PS00584">
    <property type="entry name" value="PFKB_KINASES_2"/>
    <property type="match status" value="1"/>
</dbReference>
<dbReference type="SUPFAM" id="SSF53613">
    <property type="entry name" value="Ribokinase-like"/>
    <property type="match status" value="1"/>
</dbReference>
<dbReference type="CDD" id="cd01166">
    <property type="entry name" value="KdgK"/>
    <property type="match status" value="1"/>
</dbReference>
<reference evidence="5 6" key="1">
    <citation type="submission" date="2023-01" db="EMBL/GenBank/DDBJ databases">
        <title>Vibrio sp. KJ40-1 sp.nov, isolated from marine algae.</title>
        <authorList>
            <person name="Butt M."/>
            <person name="Kim J.M.J."/>
            <person name="Jeon C.O.C."/>
        </authorList>
    </citation>
    <scope>NUCLEOTIDE SEQUENCE [LARGE SCALE GENOMIC DNA]</scope>
    <source>
        <strain evidence="5 6">KJ40-1</strain>
    </source>
</reference>
<dbReference type="RefSeq" id="WP_272139926.1">
    <property type="nucleotide sequence ID" value="NZ_JAQLOI010000003.1"/>
</dbReference>
<keyword evidence="3 5" id="KW-0418">Kinase</keyword>
<accession>A0ABT4YWK4</accession>
<dbReference type="InterPro" id="IPR029056">
    <property type="entry name" value="Ribokinase-like"/>
</dbReference>
<protein>
    <submittedName>
        <fullName evidence="5">Sugar kinase</fullName>
    </submittedName>
</protein>